<feature type="transmembrane region" description="Helical" evidence="6">
    <location>
        <begin position="39"/>
        <end position="58"/>
    </location>
</feature>
<feature type="transmembrane region" description="Helical" evidence="6">
    <location>
        <begin position="106"/>
        <end position="126"/>
    </location>
</feature>
<evidence type="ECO:0000256" key="6">
    <source>
        <dbReference type="SAM" id="Phobius"/>
    </source>
</evidence>
<evidence type="ECO:0000256" key="2">
    <source>
        <dbReference type="ARBA" id="ARBA00022475"/>
    </source>
</evidence>
<comment type="subcellular location">
    <subcellularLocation>
        <location evidence="1">Cell membrane</location>
        <topology evidence="1">Multi-pass membrane protein</topology>
    </subcellularLocation>
</comment>
<sequence length="129" mass="13826">MAIRNRIPFWQLEAFPVLLLQLAVSLLLAVPATLLLDAVAGYSVVLGGCIAWLPNAWFVRKAFMYQGARSVTAVIQSFWSGLAGKMILTAVLFALAFVVVQPLNVAGLFAGFVLVQLTGAASLLLMKGF</sequence>
<evidence type="ECO:0000256" key="3">
    <source>
        <dbReference type="ARBA" id="ARBA00022692"/>
    </source>
</evidence>
<evidence type="ECO:0000256" key="1">
    <source>
        <dbReference type="ARBA" id="ARBA00004651"/>
    </source>
</evidence>
<comment type="caution">
    <text evidence="7">The sequence shown here is derived from an EMBL/GenBank/DDBJ whole genome shotgun (WGS) entry which is preliminary data.</text>
</comment>
<keyword evidence="5 6" id="KW-0472">Membrane</keyword>
<dbReference type="Proteomes" id="UP000294575">
    <property type="component" value="Unassembled WGS sequence"/>
</dbReference>
<keyword evidence="2" id="KW-1003">Cell membrane</keyword>
<proteinExistence type="predicted"/>
<dbReference type="EMBL" id="SNYK01000008">
    <property type="protein sequence ID" value="TDQ37342.1"/>
    <property type="molecule type" value="Genomic_DNA"/>
</dbReference>
<organism evidence="7 8">
    <name type="scientific">Thiopseudomonas denitrificans</name>
    <dbReference type="NCBI Taxonomy" id="1501432"/>
    <lineage>
        <taxon>Bacteria</taxon>
        <taxon>Pseudomonadati</taxon>
        <taxon>Pseudomonadota</taxon>
        <taxon>Gammaproteobacteria</taxon>
        <taxon>Pseudomonadales</taxon>
        <taxon>Pseudomonadaceae</taxon>
        <taxon>Thiopseudomonas</taxon>
    </lineage>
</organism>
<name>A0A4R6TX53_9GAMM</name>
<dbReference type="GO" id="GO:0005886">
    <property type="term" value="C:plasma membrane"/>
    <property type="evidence" value="ECO:0007669"/>
    <property type="project" value="UniProtKB-SubCell"/>
</dbReference>
<gene>
    <name evidence="7" type="ORF">DFQ45_108122</name>
</gene>
<keyword evidence="4 6" id="KW-1133">Transmembrane helix</keyword>
<protein>
    <submittedName>
        <fullName evidence="7">ATP synthase protein I</fullName>
    </submittedName>
</protein>
<dbReference type="InterPro" id="IPR005598">
    <property type="entry name" value="ATP_synth_I"/>
</dbReference>
<accession>A0A4R6TX53</accession>
<evidence type="ECO:0000256" key="5">
    <source>
        <dbReference type="ARBA" id="ARBA00023136"/>
    </source>
</evidence>
<feature type="transmembrane region" description="Helical" evidence="6">
    <location>
        <begin position="78"/>
        <end position="100"/>
    </location>
</feature>
<evidence type="ECO:0000313" key="8">
    <source>
        <dbReference type="Proteomes" id="UP000294575"/>
    </source>
</evidence>
<dbReference type="Pfam" id="PF03899">
    <property type="entry name" value="ATP-synt_I"/>
    <property type="match status" value="1"/>
</dbReference>
<keyword evidence="8" id="KW-1185">Reference proteome</keyword>
<evidence type="ECO:0000313" key="7">
    <source>
        <dbReference type="EMBL" id="TDQ37342.1"/>
    </source>
</evidence>
<evidence type="ECO:0000256" key="4">
    <source>
        <dbReference type="ARBA" id="ARBA00022989"/>
    </source>
</evidence>
<dbReference type="AlphaFoldDB" id="A0A4R6TX53"/>
<reference evidence="7 8" key="1">
    <citation type="submission" date="2019-03" db="EMBL/GenBank/DDBJ databases">
        <title>Genomic Encyclopedia of Type Strains, Phase IV (KMG-IV): sequencing the most valuable type-strain genomes for metagenomic binning, comparative biology and taxonomic classification.</title>
        <authorList>
            <person name="Goeker M."/>
        </authorList>
    </citation>
    <scope>NUCLEOTIDE SEQUENCE [LARGE SCALE GENOMIC DNA]</scope>
    <source>
        <strain evidence="7 8">DSM 28679</strain>
    </source>
</reference>
<keyword evidence="3 6" id="KW-0812">Transmembrane</keyword>
<dbReference type="RefSeq" id="WP_101495773.1">
    <property type="nucleotide sequence ID" value="NZ_LNJZ01000003.1"/>
</dbReference>
<dbReference type="OrthoDB" id="5702716at2"/>